<sequence length="295" mass="33639">MAAVCSYAFDGQLGGSFFSEDANILYRYLHYHDILAQFSVSHWRRPEDVVRQLSIKFKSNVVVFKCGNCLDRFNLREGLGDYLQYEIYLLSLILRASKQAQLDLEFPIGDYQQLDLDKLEAELERSFMESKVACADIPFIDKNDASAVVAAGLSLQRYFFLAATWVYFQRACRFLTGPSSKIDALIDEAFAWAEDIHRLNIRIAPFSLFLIGSEANTEARRHTVMEFIHRRPELLPITSEALTIRGDQSKPSQVDCLIAAAWAQDDLHDDSDGYLDYVTKMQYVITARSVMPALM</sequence>
<keyword evidence="1" id="KW-0539">Nucleus</keyword>
<dbReference type="Proteomes" id="UP001642406">
    <property type="component" value="Unassembled WGS sequence"/>
</dbReference>
<evidence type="ECO:0000256" key="1">
    <source>
        <dbReference type="ARBA" id="ARBA00023242"/>
    </source>
</evidence>
<dbReference type="InterPro" id="IPR021858">
    <property type="entry name" value="Fun_TF"/>
</dbReference>
<dbReference type="EMBL" id="CAWUHC010000045">
    <property type="protein sequence ID" value="CAK7223648.1"/>
    <property type="molecule type" value="Genomic_DNA"/>
</dbReference>
<evidence type="ECO:0000313" key="2">
    <source>
        <dbReference type="EMBL" id="CAK7223648.1"/>
    </source>
</evidence>
<evidence type="ECO:0000313" key="3">
    <source>
        <dbReference type="Proteomes" id="UP001642406"/>
    </source>
</evidence>
<gene>
    <name evidence="2" type="ORF">SBRCBS47491_005279</name>
</gene>
<name>A0ABP0BVF8_9PEZI</name>
<protein>
    <submittedName>
        <fullName evidence="2">Uncharacterized protein</fullName>
    </submittedName>
</protein>
<reference evidence="2 3" key="1">
    <citation type="submission" date="2024-01" db="EMBL/GenBank/DDBJ databases">
        <authorList>
            <person name="Allen C."/>
            <person name="Tagirdzhanova G."/>
        </authorList>
    </citation>
    <scope>NUCLEOTIDE SEQUENCE [LARGE SCALE GENOMIC DNA]</scope>
</reference>
<accession>A0ABP0BVF8</accession>
<keyword evidence="3" id="KW-1185">Reference proteome</keyword>
<dbReference type="Pfam" id="PF11951">
    <property type="entry name" value="Fungal_trans_2"/>
    <property type="match status" value="1"/>
</dbReference>
<organism evidence="2 3">
    <name type="scientific">Sporothrix bragantina</name>
    <dbReference type="NCBI Taxonomy" id="671064"/>
    <lineage>
        <taxon>Eukaryota</taxon>
        <taxon>Fungi</taxon>
        <taxon>Dikarya</taxon>
        <taxon>Ascomycota</taxon>
        <taxon>Pezizomycotina</taxon>
        <taxon>Sordariomycetes</taxon>
        <taxon>Sordariomycetidae</taxon>
        <taxon>Ophiostomatales</taxon>
        <taxon>Ophiostomataceae</taxon>
        <taxon>Sporothrix</taxon>
    </lineage>
</organism>
<proteinExistence type="predicted"/>
<comment type="caution">
    <text evidence="2">The sequence shown here is derived from an EMBL/GenBank/DDBJ whole genome shotgun (WGS) entry which is preliminary data.</text>
</comment>